<accession>A0ABT6HRP3</accession>
<dbReference type="SUPFAM" id="SSF53686">
    <property type="entry name" value="Tryptophan synthase beta subunit-like PLP-dependent enzymes"/>
    <property type="match status" value="1"/>
</dbReference>
<organism evidence="5 6">
    <name type="scientific">Streptomyces chengmaiensis</name>
    <dbReference type="NCBI Taxonomy" id="3040919"/>
    <lineage>
        <taxon>Bacteria</taxon>
        <taxon>Bacillati</taxon>
        <taxon>Actinomycetota</taxon>
        <taxon>Actinomycetes</taxon>
        <taxon>Kitasatosporales</taxon>
        <taxon>Streptomycetaceae</taxon>
        <taxon>Streptomyces</taxon>
    </lineage>
</organism>
<evidence type="ECO:0000256" key="1">
    <source>
        <dbReference type="ARBA" id="ARBA00001933"/>
    </source>
</evidence>
<dbReference type="Pfam" id="PF00291">
    <property type="entry name" value="PALP"/>
    <property type="match status" value="1"/>
</dbReference>
<keyword evidence="2" id="KW-0663">Pyridoxal phosphate</keyword>
<sequence length="113" mass="11666">LNAAVEAGRLVDVTPDSVAADSLGARRASAAALHAAQQDRVHSVTVPDGEIIRARRALWEQRRIAVEHGAATALAALASGLGYRPQQGERVAVVLCGANTDPSDLEGVHPSNG</sequence>
<dbReference type="EMBL" id="JARWBG010000018">
    <property type="protein sequence ID" value="MDH2390544.1"/>
    <property type="molecule type" value="Genomic_DNA"/>
</dbReference>
<feature type="domain" description="Tryptophan synthase beta chain-like PALP" evidence="4">
    <location>
        <begin position="3"/>
        <end position="97"/>
    </location>
</feature>
<dbReference type="InterPro" id="IPR036052">
    <property type="entry name" value="TrpB-like_PALP_sf"/>
</dbReference>
<comment type="cofactor">
    <cofactor evidence="1">
        <name>pyridoxal 5'-phosphate</name>
        <dbReference type="ChEBI" id="CHEBI:597326"/>
    </cofactor>
</comment>
<gene>
    <name evidence="5" type="ORF">QCN29_17450</name>
</gene>
<keyword evidence="3" id="KW-0456">Lyase</keyword>
<dbReference type="InterPro" id="IPR050147">
    <property type="entry name" value="Ser/Thr_Dehydratase"/>
</dbReference>
<dbReference type="RefSeq" id="WP_279929085.1">
    <property type="nucleotide sequence ID" value="NZ_JARWBG010000018.1"/>
</dbReference>
<reference evidence="5 6" key="1">
    <citation type="submission" date="2023-04" db="EMBL/GenBank/DDBJ databases">
        <title>Streptomyces chengmaiensis sp. nov. isolated from the stem of mangrove plant in Hainan.</title>
        <authorList>
            <person name="Huang X."/>
            <person name="Zhou S."/>
            <person name="Chu X."/>
            <person name="Xie Y."/>
            <person name="Lin Y."/>
        </authorList>
    </citation>
    <scope>NUCLEOTIDE SEQUENCE [LARGE SCALE GENOMIC DNA]</scope>
    <source>
        <strain evidence="5 6">HNM0663</strain>
    </source>
</reference>
<evidence type="ECO:0000313" key="5">
    <source>
        <dbReference type="EMBL" id="MDH2390544.1"/>
    </source>
</evidence>
<dbReference type="Proteomes" id="UP001223144">
    <property type="component" value="Unassembled WGS sequence"/>
</dbReference>
<dbReference type="PANTHER" id="PTHR48078">
    <property type="entry name" value="THREONINE DEHYDRATASE, MITOCHONDRIAL-RELATED"/>
    <property type="match status" value="1"/>
</dbReference>
<keyword evidence="6" id="KW-1185">Reference proteome</keyword>
<comment type="caution">
    <text evidence="5">The sequence shown here is derived from an EMBL/GenBank/DDBJ whole genome shotgun (WGS) entry which is preliminary data.</text>
</comment>
<name>A0ABT6HRP3_9ACTN</name>
<dbReference type="Gene3D" id="3.40.50.1100">
    <property type="match status" value="1"/>
</dbReference>
<protein>
    <submittedName>
        <fullName evidence="5">Pyridoxal-phosphate dependent enzyme</fullName>
    </submittedName>
</protein>
<proteinExistence type="predicted"/>
<feature type="non-terminal residue" evidence="5">
    <location>
        <position position="1"/>
    </location>
</feature>
<evidence type="ECO:0000256" key="2">
    <source>
        <dbReference type="ARBA" id="ARBA00022898"/>
    </source>
</evidence>
<dbReference type="InterPro" id="IPR001926">
    <property type="entry name" value="TrpB-like_PALP"/>
</dbReference>
<evidence type="ECO:0000256" key="3">
    <source>
        <dbReference type="ARBA" id="ARBA00023239"/>
    </source>
</evidence>
<evidence type="ECO:0000313" key="6">
    <source>
        <dbReference type="Proteomes" id="UP001223144"/>
    </source>
</evidence>
<evidence type="ECO:0000259" key="4">
    <source>
        <dbReference type="Pfam" id="PF00291"/>
    </source>
</evidence>
<dbReference type="PANTHER" id="PTHR48078:SF6">
    <property type="entry name" value="L-THREONINE DEHYDRATASE CATABOLIC TDCB"/>
    <property type="match status" value="1"/>
</dbReference>